<dbReference type="OrthoDB" id="871140at2"/>
<feature type="transmembrane region" description="Helical" evidence="7">
    <location>
        <begin position="212"/>
        <end position="230"/>
    </location>
</feature>
<dbReference type="GO" id="GO:0042158">
    <property type="term" value="P:lipoprotein biosynthetic process"/>
    <property type="evidence" value="ECO:0007669"/>
    <property type="project" value="UniProtKB-UniRule"/>
</dbReference>
<reference evidence="9" key="1">
    <citation type="submission" date="2016-10" db="EMBL/GenBank/DDBJ databases">
        <authorList>
            <person name="Varghese N."/>
            <person name="Submissions S."/>
        </authorList>
    </citation>
    <scope>NUCLEOTIDE SEQUENCE [LARGE SCALE GENOMIC DNA]</scope>
    <source>
        <strain evidence="9">DSM 4771</strain>
    </source>
</reference>
<evidence type="ECO:0000313" key="8">
    <source>
        <dbReference type="EMBL" id="SDJ61091.1"/>
    </source>
</evidence>
<comment type="subcellular location">
    <subcellularLocation>
        <location evidence="7">Cell membrane</location>
        <topology evidence="7">Multi-pass membrane protein</topology>
    </subcellularLocation>
</comment>
<keyword evidence="2 7" id="KW-1003">Cell membrane</keyword>
<evidence type="ECO:0000256" key="3">
    <source>
        <dbReference type="ARBA" id="ARBA00022679"/>
    </source>
</evidence>
<evidence type="ECO:0000256" key="4">
    <source>
        <dbReference type="ARBA" id="ARBA00022692"/>
    </source>
</evidence>
<comment type="pathway">
    <text evidence="7">Protein modification; lipoprotein biosynthesis (diacylglyceryl transfer).</text>
</comment>
<feature type="transmembrane region" description="Helical" evidence="7">
    <location>
        <begin position="51"/>
        <end position="73"/>
    </location>
</feature>
<feature type="binding site" evidence="7">
    <location>
        <position position="138"/>
    </location>
    <ligand>
        <name>a 1,2-diacyl-sn-glycero-3-phospho-(1'-sn-glycerol)</name>
        <dbReference type="ChEBI" id="CHEBI:64716"/>
    </ligand>
</feature>
<evidence type="ECO:0000256" key="7">
    <source>
        <dbReference type="HAMAP-Rule" id="MF_01147"/>
    </source>
</evidence>
<keyword evidence="3 7" id="KW-0808">Transferase</keyword>
<sequence length="278" mass="31698">MACTTDPLDPIFLELGVLNIYWYGLIIATGALLGLWLATHESERLGLKKDYMVDLLIYAIPIAILSARIYYVIFEWEQYAGGPFWKVFAVWEGGIAIHGALIGSVLTAIIYTRVRKLSFWMMADIAAPSIILGQAIGRWGNFMNQEAHGGPVSESFYQNFMQYLPGFINQQMCIDGTLYHPTFLYESLWNIAGFVLLLVLSRKINPRRGEVFLSYVIWYSVGRFFIEGMRTDSLYIVGQLRTAQVISIVLVILAVALIWYRRKTKMANLHYDGKKVKK</sequence>
<keyword evidence="6 7" id="KW-0472">Membrane</keyword>
<keyword evidence="8" id="KW-0449">Lipoprotein</keyword>
<name>A0A1G8V4W7_9BACI</name>
<feature type="transmembrane region" description="Helical" evidence="7">
    <location>
        <begin position="119"/>
        <end position="137"/>
    </location>
</feature>
<dbReference type="InterPro" id="IPR001640">
    <property type="entry name" value="Lgt"/>
</dbReference>
<keyword evidence="5 7" id="KW-1133">Transmembrane helix</keyword>
<comment type="function">
    <text evidence="7">Catalyzes the transfer of the diacylglyceryl group from phosphatidylglycerol to the sulfhydryl group of the N-terminal cysteine of a prolipoprotein, the first step in the formation of mature lipoproteins.</text>
</comment>
<protein>
    <recommendedName>
        <fullName evidence="7">Phosphatidylglycerol--prolipoprotein diacylglyceryl transferase</fullName>
        <ecNumber evidence="7">2.5.1.145</ecNumber>
    </recommendedName>
</protein>
<feature type="transmembrane region" description="Helical" evidence="7">
    <location>
        <begin position="242"/>
        <end position="260"/>
    </location>
</feature>
<dbReference type="HAMAP" id="MF_01147">
    <property type="entry name" value="Lgt"/>
    <property type="match status" value="1"/>
</dbReference>
<comment type="similarity">
    <text evidence="1 7">Belongs to the Lgt family.</text>
</comment>
<keyword evidence="9" id="KW-1185">Reference proteome</keyword>
<evidence type="ECO:0000256" key="1">
    <source>
        <dbReference type="ARBA" id="ARBA00007150"/>
    </source>
</evidence>
<dbReference type="STRING" id="86666.SAMN04490247_2504"/>
<accession>A0A1G8V4W7</accession>
<evidence type="ECO:0000256" key="5">
    <source>
        <dbReference type="ARBA" id="ARBA00022989"/>
    </source>
</evidence>
<dbReference type="Pfam" id="PF01790">
    <property type="entry name" value="LGT"/>
    <property type="match status" value="1"/>
</dbReference>
<comment type="catalytic activity">
    <reaction evidence="7">
        <text>L-cysteinyl-[prolipoprotein] + a 1,2-diacyl-sn-glycero-3-phospho-(1'-sn-glycerol) = an S-1,2-diacyl-sn-glyceryl-L-cysteinyl-[prolipoprotein] + sn-glycerol 1-phosphate + H(+)</text>
        <dbReference type="Rhea" id="RHEA:56712"/>
        <dbReference type="Rhea" id="RHEA-COMP:14679"/>
        <dbReference type="Rhea" id="RHEA-COMP:14680"/>
        <dbReference type="ChEBI" id="CHEBI:15378"/>
        <dbReference type="ChEBI" id="CHEBI:29950"/>
        <dbReference type="ChEBI" id="CHEBI:57685"/>
        <dbReference type="ChEBI" id="CHEBI:64716"/>
        <dbReference type="ChEBI" id="CHEBI:140658"/>
        <dbReference type="EC" id="2.5.1.145"/>
    </reaction>
</comment>
<dbReference type="NCBIfam" id="TIGR00544">
    <property type="entry name" value="lgt"/>
    <property type="match status" value="1"/>
</dbReference>
<feature type="transmembrane region" description="Helical" evidence="7">
    <location>
        <begin position="182"/>
        <end position="200"/>
    </location>
</feature>
<proteinExistence type="inferred from homology"/>
<dbReference type="AlphaFoldDB" id="A0A1G8V4W7"/>
<organism evidence="8 9">
    <name type="scientific">Salimicrobium halophilum</name>
    <dbReference type="NCBI Taxonomy" id="86666"/>
    <lineage>
        <taxon>Bacteria</taxon>
        <taxon>Bacillati</taxon>
        <taxon>Bacillota</taxon>
        <taxon>Bacilli</taxon>
        <taxon>Bacillales</taxon>
        <taxon>Bacillaceae</taxon>
        <taxon>Salimicrobium</taxon>
    </lineage>
</organism>
<dbReference type="PANTHER" id="PTHR30589">
    <property type="entry name" value="PROLIPOPROTEIN DIACYLGLYCERYL TRANSFERASE"/>
    <property type="match status" value="1"/>
</dbReference>
<dbReference type="PROSITE" id="PS01311">
    <property type="entry name" value="LGT"/>
    <property type="match status" value="1"/>
</dbReference>
<evidence type="ECO:0000256" key="6">
    <source>
        <dbReference type="ARBA" id="ARBA00023136"/>
    </source>
</evidence>
<dbReference type="UniPathway" id="UPA00664"/>
<dbReference type="EC" id="2.5.1.145" evidence="7"/>
<dbReference type="RefSeq" id="WP_093194210.1">
    <property type="nucleotide sequence ID" value="NZ_FNEV01000008.1"/>
</dbReference>
<dbReference type="EMBL" id="FNEV01000008">
    <property type="protein sequence ID" value="SDJ61091.1"/>
    <property type="molecule type" value="Genomic_DNA"/>
</dbReference>
<evidence type="ECO:0000313" key="9">
    <source>
        <dbReference type="Proteomes" id="UP000199225"/>
    </source>
</evidence>
<feature type="transmembrane region" description="Helical" evidence="7">
    <location>
        <begin position="93"/>
        <end position="112"/>
    </location>
</feature>
<keyword evidence="4 7" id="KW-0812">Transmembrane</keyword>
<dbReference type="GO" id="GO:0008961">
    <property type="term" value="F:phosphatidylglycerol-prolipoprotein diacylglyceryl transferase activity"/>
    <property type="evidence" value="ECO:0007669"/>
    <property type="project" value="UniProtKB-UniRule"/>
</dbReference>
<dbReference type="GO" id="GO:0005886">
    <property type="term" value="C:plasma membrane"/>
    <property type="evidence" value="ECO:0007669"/>
    <property type="project" value="UniProtKB-SubCell"/>
</dbReference>
<evidence type="ECO:0000256" key="2">
    <source>
        <dbReference type="ARBA" id="ARBA00022475"/>
    </source>
</evidence>
<gene>
    <name evidence="7" type="primary">lgt</name>
    <name evidence="8" type="ORF">SAMN04490247_2504</name>
</gene>
<feature type="transmembrane region" description="Helical" evidence="7">
    <location>
        <begin position="20"/>
        <end position="39"/>
    </location>
</feature>
<dbReference type="Proteomes" id="UP000199225">
    <property type="component" value="Unassembled WGS sequence"/>
</dbReference>
<dbReference type="PANTHER" id="PTHR30589:SF0">
    <property type="entry name" value="PHOSPHATIDYLGLYCEROL--PROLIPOPROTEIN DIACYLGLYCERYL TRANSFERASE"/>
    <property type="match status" value="1"/>
</dbReference>